<dbReference type="EMBL" id="BGPR01000020">
    <property type="protein sequence ID" value="GBL79895.1"/>
    <property type="molecule type" value="Genomic_DNA"/>
</dbReference>
<sequence length="106" mass="12040">MLTIPEGHLEILLRNNRKKEALYSCLYLNYLGSLIRGRDGLVTKSLLQPKGSWIRDLIPLIIYKVFRFGTSHVLIVEAQTSSSCETQTYVMLDTSSSYNQDSGKLQ</sequence>
<dbReference type="Proteomes" id="UP000499080">
    <property type="component" value="Unassembled WGS sequence"/>
</dbReference>
<evidence type="ECO:0000313" key="2">
    <source>
        <dbReference type="Proteomes" id="UP000499080"/>
    </source>
</evidence>
<reference evidence="1 2" key="1">
    <citation type="journal article" date="2019" name="Sci. Rep.">
        <title>Orb-weaving spider Araneus ventricosus genome elucidates the spidroin gene catalogue.</title>
        <authorList>
            <person name="Kono N."/>
            <person name="Nakamura H."/>
            <person name="Ohtoshi R."/>
            <person name="Moran D.A.P."/>
            <person name="Shinohara A."/>
            <person name="Yoshida Y."/>
            <person name="Fujiwara M."/>
            <person name="Mori M."/>
            <person name="Tomita M."/>
            <person name="Arakawa K."/>
        </authorList>
    </citation>
    <scope>NUCLEOTIDE SEQUENCE [LARGE SCALE GENOMIC DNA]</scope>
</reference>
<accession>A0A4Y2AL09</accession>
<gene>
    <name evidence="1" type="ORF">AVEN_28948_1</name>
</gene>
<proteinExistence type="predicted"/>
<name>A0A4Y2AL09_ARAVE</name>
<organism evidence="1 2">
    <name type="scientific">Araneus ventricosus</name>
    <name type="common">Orbweaver spider</name>
    <name type="synonym">Epeira ventricosa</name>
    <dbReference type="NCBI Taxonomy" id="182803"/>
    <lineage>
        <taxon>Eukaryota</taxon>
        <taxon>Metazoa</taxon>
        <taxon>Ecdysozoa</taxon>
        <taxon>Arthropoda</taxon>
        <taxon>Chelicerata</taxon>
        <taxon>Arachnida</taxon>
        <taxon>Araneae</taxon>
        <taxon>Araneomorphae</taxon>
        <taxon>Entelegynae</taxon>
        <taxon>Araneoidea</taxon>
        <taxon>Araneidae</taxon>
        <taxon>Araneus</taxon>
    </lineage>
</organism>
<protein>
    <submittedName>
        <fullName evidence="1">Uncharacterized protein</fullName>
    </submittedName>
</protein>
<comment type="caution">
    <text evidence="1">The sequence shown here is derived from an EMBL/GenBank/DDBJ whole genome shotgun (WGS) entry which is preliminary data.</text>
</comment>
<evidence type="ECO:0000313" key="1">
    <source>
        <dbReference type="EMBL" id="GBL79895.1"/>
    </source>
</evidence>
<dbReference type="AlphaFoldDB" id="A0A4Y2AL09"/>
<keyword evidence="2" id="KW-1185">Reference proteome</keyword>